<dbReference type="OrthoDB" id="2081253at2"/>
<dbReference type="AlphaFoldDB" id="A0A366MQ34"/>
<dbReference type="RefSeq" id="WP_113894952.1">
    <property type="nucleotide sequence ID" value="NZ_JANJGA010000015.1"/>
</dbReference>
<dbReference type="EMBL" id="PDKB01000016">
    <property type="protein sequence ID" value="RBQ28401.1"/>
    <property type="molecule type" value="Genomic_DNA"/>
</dbReference>
<sequence length="171" mass="19890">MIEVNIQELEDYLTSIKDKTKNLKPIMHTIGEKVKRVSLESFEKEQDPITSRAWSPISSTSLFAQTGGKKKAFTKNKKSHTKSFKNKIDKKRLLIKEGDLFKSIDYEATKDSSEIYASKVYAATHFFGDNKRNIKQRRYMPFTDSLDLPTKLKDELIEDITDYLLDEKKRT</sequence>
<gene>
    <name evidence="1" type="ORF">CRU91_09275</name>
</gene>
<evidence type="ECO:0008006" key="3">
    <source>
        <dbReference type="Google" id="ProtNLM"/>
    </source>
</evidence>
<evidence type="ECO:0000313" key="2">
    <source>
        <dbReference type="Proteomes" id="UP000252669"/>
    </source>
</evidence>
<dbReference type="InterPro" id="IPR006522">
    <property type="entry name" value="Phage_virion_morphogenesis"/>
</dbReference>
<comment type="caution">
    <text evidence="1">The sequence shown here is derived from an EMBL/GenBank/DDBJ whole genome shotgun (WGS) entry which is preliminary data.</text>
</comment>
<proteinExistence type="predicted"/>
<name>A0A366MQ34_9BACT</name>
<dbReference type="Pfam" id="PF05069">
    <property type="entry name" value="Phage_tail_S"/>
    <property type="match status" value="1"/>
</dbReference>
<evidence type="ECO:0000313" key="1">
    <source>
        <dbReference type="EMBL" id="RBQ28401.1"/>
    </source>
</evidence>
<protein>
    <recommendedName>
        <fullName evidence="3">Phage virion morphogenesis protein</fullName>
    </recommendedName>
</protein>
<keyword evidence="2" id="KW-1185">Reference proteome</keyword>
<organism evidence="1 2">
    <name type="scientific">Aliarcobacter vitoriensis</name>
    <dbReference type="NCBI Taxonomy" id="2011099"/>
    <lineage>
        <taxon>Bacteria</taxon>
        <taxon>Pseudomonadati</taxon>
        <taxon>Campylobacterota</taxon>
        <taxon>Epsilonproteobacteria</taxon>
        <taxon>Campylobacterales</taxon>
        <taxon>Arcobacteraceae</taxon>
        <taxon>Aliarcobacter</taxon>
    </lineage>
</organism>
<dbReference type="Proteomes" id="UP000252669">
    <property type="component" value="Unassembled WGS sequence"/>
</dbReference>
<accession>A0A366MQ34</accession>
<reference evidence="1 2" key="1">
    <citation type="submission" date="2017-10" db="EMBL/GenBank/DDBJ databases">
        <title>Genomics of the genus Arcobacter.</title>
        <authorList>
            <person name="Perez-Cataluna A."/>
            <person name="Figueras M.J."/>
        </authorList>
    </citation>
    <scope>NUCLEOTIDE SEQUENCE [LARGE SCALE GENOMIC DNA]</scope>
    <source>
        <strain evidence="1 2">CECT 9230</strain>
    </source>
</reference>